<dbReference type="Gene3D" id="1.10.1750.10">
    <property type="match status" value="1"/>
</dbReference>
<dbReference type="InterPro" id="IPR013159">
    <property type="entry name" value="DnaA_C"/>
</dbReference>
<dbReference type="SUPFAM" id="SSF48295">
    <property type="entry name" value="TrpR-like"/>
    <property type="match status" value="1"/>
</dbReference>
<dbReference type="GO" id="GO:0006270">
    <property type="term" value="P:DNA replication initiation"/>
    <property type="evidence" value="ECO:0007669"/>
    <property type="project" value="InterPro"/>
</dbReference>
<organism evidence="3">
    <name type="scientific">uncultured Caudovirales phage</name>
    <dbReference type="NCBI Taxonomy" id="2100421"/>
    <lineage>
        <taxon>Viruses</taxon>
        <taxon>Duplodnaviria</taxon>
        <taxon>Heunggongvirae</taxon>
        <taxon>Uroviricota</taxon>
        <taxon>Caudoviricetes</taxon>
        <taxon>Peduoviridae</taxon>
        <taxon>Maltschvirus</taxon>
        <taxon>Maltschvirus maltsch</taxon>
    </lineage>
</organism>
<dbReference type="GO" id="GO:0043565">
    <property type="term" value="F:sequence-specific DNA binding"/>
    <property type="evidence" value="ECO:0007669"/>
    <property type="project" value="InterPro"/>
</dbReference>
<accession>A0A6J7X0R8</accession>
<evidence type="ECO:0000256" key="1">
    <source>
        <dbReference type="SAM" id="MobiDB-lite"/>
    </source>
</evidence>
<gene>
    <name evidence="3" type="ORF">UFOVP386_3</name>
</gene>
<proteinExistence type="predicted"/>
<evidence type="ECO:0000313" key="3">
    <source>
        <dbReference type="EMBL" id="CAB5223794.1"/>
    </source>
</evidence>
<evidence type="ECO:0000259" key="2">
    <source>
        <dbReference type="SMART" id="SM00760"/>
    </source>
</evidence>
<dbReference type="Pfam" id="PF08299">
    <property type="entry name" value="Bac_DnaA_C"/>
    <property type="match status" value="1"/>
</dbReference>
<dbReference type="CDD" id="cd06571">
    <property type="entry name" value="Bac_DnaA_C"/>
    <property type="match status" value="1"/>
</dbReference>
<sequence>MISKSIVNKLLVYCNTRESQNLLKELVLVSCIEPQFILDMIEEFQSLGSKGIEGKYVKAVLDFICDYSGISYEEIMSHSRKRTITDSRKMAIFFIYHGTRLNKTAVARFFNKDHATILHSLKGHAILMEVDSSYRNMYDIIQGKLSFANYNTQNDGNENSISSGTDGLDSGRSQGIEETNQFSGGTEEGE</sequence>
<feature type="compositionally biased region" description="Polar residues" evidence="1">
    <location>
        <begin position="156"/>
        <end position="184"/>
    </location>
</feature>
<dbReference type="InterPro" id="IPR010921">
    <property type="entry name" value="Trp_repressor/repl_initiator"/>
</dbReference>
<dbReference type="GO" id="GO:0006275">
    <property type="term" value="P:regulation of DNA replication"/>
    <property type="evidence" value="ECO:0007669"/>
    <property type="project" value="InterPro"/>
</dbReference>
<dbReference type="GO" id="GO:0005524">
    <property type="term" value="F:ATP binding"/>
    <property type="evidence" value="ECO:0007669"/>
    <property type="project" value="InterPro"/>
</dbReference>
<reference evidence="3" key="1">
    <citation type="submission" date="2020-05" db="EMBL/GenBank/DDBJ databases">
        <authorList>
            <person name="Chiriac C."/>
            <person name="Salcher M."/>
            <person name="Ghai R."/>
            <person name="Kavagutti S V."/>
        </authorList>
    </citation>
    <scope>NUCLEOTIDE SEQUENCE</scope>
</reference>
<feature type="domain" description="Chromosomal replication initiator DnaA C-terminal" evidence="2">
    <location>
        <begin position="56"/>
        <end position="126"/>
    </location>
</feature>
<name>A0A6J7X0R8_9CAUD</name>
<dbReference type="SMART" id="SM00760">
    <property type="entry name" value="Bac_DnaA_C"/>
    <property type="match status" value="1"/>
</dbReference>
<dbReference type="EMBL" id="LR798330">
    <property type="protein sequence ID" value="CAB5223794.1"/>
    <property type="molecule type" value="Genomic_DNA"/>
</dbReference>
<protein>
    <submittedName>
        <fullName evidence="3">Chromosomal replication initiator, DnaA C-terminal</fullName>
    </submittedName>
</protein>
<feature type="region of interest" description="Disordered" evidence="1">
    <location>
        <begin position="156"/>
        <end position="190"/>
    </location>
</feature>